<organism evidence="2 3">
    <name type="scientific">Pandoraea capi</name>
    <dbReference type="NCBI Taxonomy" id="2508286"/>
    <lineage>
        <taxon>Bacteria</taxon>
        <taxon>Pseudomonadati</taxon>
        <taxon>Pseudomonadota</taxon>
        <taxon>Betaproteobacteria</taxon>
        <taxon>Burkholderiales</taxon>
        <taxon>Burkholderiaceae</taxon>
        <taxon>Pandoraea</taxon>
    </lineage>
</organism>
<dbReference type="Proteomes" id="UP000366065">
    <property type="component" value="Unassembled WGS sequence"/>
</dbReference>
<feature type="region of interest" description="Disordered" evidence="1">
    <location>
        <begin position="64"/>
        <end position="100"/>
    </location>
</feature>
<name>A0ABY6W3U2_9BURK</name>
<evidence type="ECO:0000256" key="1">
    <source>
        <dbReference type="SAM" id="MobiDB-lite"/>
    </source>
</evidence>
<evidence type="ECO:0000313" key="3">
    <source>
        <dbReference type="Proteomes" id="UP000366065"/>
    </source>
</evidence>
<feature type="compositionally biased region" description="Low complexity" evidence="1">
    <location>
        <begin position="80"/>
        <end position="91"/>
    </location>
</feature>
<keyword evidence="3" id="KW-1185">Reference proteome</keyword>
<gene>
    <name evidence="2" type="ORF">PCA20602_03232</name>
</gene>
<protein>
    <submittedName>
        <fullName evidence="2">Uncharacterized protein</fullName>
    </submittedName>
</protein>
<evidence type="ECO:0000313" key="2">
    <source>
        <dbReference type="EMBL" id="VVE22817.1"/>
    </source>
</evidence>
<sequence>MRWLTRISLVIAGQVELRDDSLCIANETVWWIHRFDTDIPAAQVEAQLRRQLLACEMLSSQDVQARGRSSDAPATPASNGIGIASGAAGSARRLHALRRG</sequence>
<proteinExistence type="predicted"/>
<comment type="caution">
    <text evidence="2">The sequence shown here is derived from an EMBL/GenBank/DDBJ whole genome shotgun (WGS) entry which is preliminary data.</text>
</comment>
<accession>A0ABY6W3U2</accession>
<dbReference type="EMBL" id="CABPRV010000007">
    <property type="protein sequence ID" value="VVE22817.1"/>
    <property type="molecule type" value="Genomic_DNA"/>
</dbReference>
<reference evidence="2 3" key="1">
    <citation type="submission" date="2019-08" db="EMBL/GenBank/DDBJ databases">
        <authorList>
            <person name="Peeters C."/>
        </authorList>
    </citation>
    <scope>NUCLEOTIDE SEQUENCE [LARGE SCALE GENOMIC DNA]</scope>
    <source>
        <strain evidence="2 3">LMG 20602</strain>
    </source>
</reference>